<dbReference type="VEuPathDB" id="VectorBase:HLOH_049594"/>
<dbReference type="Proteomes" id="UP000821853">
    <property type="component" value="Chromosome 4"/>
</dbReference>
<dbReference type="AlphaFoldDB" id="A0A9J6GGC6"/>
<organism evidence="2 3">
    <name type="scientific">Haemaphysalis longicornis</name>
    <name type="common">Bush tick</name>
    <dbReference type="NCBI Taxonomy" id="44386"/>
    <lineage>
        <taxon>Eukaryota</taxon>
        <taxon>Metazoa</taxon>
        <taxon>Ecdysozoa</taxon>
        <taxon>Arthropoda</taxon>
        <taxon>Chelicerata</taxon>
        <taxon>Arachnida</taxon>
        <taxon>Acari</taxon>
        <taxon>Parasitiformes</taxon>
        <taxon>Ixodida</taxon>
        <taxon>Ixodoidea</taxon>
        <taxon>Ixodidae</taxon>
        <taxon>Haemaphysalinae</taxon>
        <taxon>Haemaphysalis</taxon>
    </lineage>
</organism>
<proteinExistence type="predicted"/>
<feature type="region of interest" description="Disordered" evidence="1">
    <location>
        <begin position="1"/>
        <end position="21"/>
    </location>
</feature>
<dbReference type="OMA" id="KRHTISH"/>
<sequence length="282" mass="31500">MHPTPHAQLLPHQVSPTCPSNTQNCPPAENLLICTQSTPIPQTTHLRILGLHITSTRSPHIALTHIKQCVAQTSHLIRRVASRKHGMGETDRIRLLQSFLISRLAYHLPFTPLTQTQHAQLNGLTRKAYRHALPFPPHASTTCLTAMGLHNTTQELIEAQRSSQIIRLSRSSTGHHILASLNINPFQTPSPHSLYPHTTTPTPHQAASSQHILLHHAGRHMARAKRHTISHLPSPLLSMWTRLNSRTSRLTPLLCMVLPTPQPCLSSPPLLRWQRKLPLPSP</sequence>
<protein>
    <submittedName>
        <fullName evidence="2">Uncharacterized protein</fullName>
    </submittedName>
</protein>
<gene>
    <name evidence="2" type="ORF">HPB48_010871</name>
</gene>
<evidence type="ECO:0000313" key="2">
    <source>
        <dbReference type="EMBL" id="KAH9374402.1"/>
    </source>
</evidence>
<comment type="caution">
    <text evidence="2">The sequence shown here is derived from an EMBL/GenBank/DDBJ whole genome shotgun (WGS) entry which is preliminary data.</text>
</comment>
<accession>A0A9J6GGC6</accession>
<evidence type="ECO:0000313" key="3">
    <source>
        <dbReference type="Proteomes" id="UP000821853"/>
    </source>
</evidence>
<dbReference type="OrthoDB" id="3645095at2759"/>
<reference evidence="2 3" key="1">
    <citation type="journal article" date="2020" name="Cell">
        <title>Large-Scale Comparative Analyses of Tick Genomes Elucidate Their Genetic Diversity and Vector Capacities.</title>
        <authorList>
            <consortium name="Tick Genome and Microbiome Consortium (TIGMIC)"/>
            <person name="Jia N."/>
            <person name="Wang J."/>
            <person name="Shi W."/>
            <person name="Du L."/>
            <person name="Sun Y."/>
            <person name="Zhan W."/>
            <person name="Jiang J.F."/>
            <person name="Wang Q."/>
            <person name="Zhang B."/>
            <person name="Ji P."/>
            <person name="Bell-Sakyi L."/>
            <person name="Cui X.M."/>
            <person name="Yuan T.T."/>
            <person name="Jiang B.G."/>
            <person name="Yang W.F."/>
            <person name="Lam T.T."/>
            <person name="Chang Q.C."/>
            <person name="Ding S.J."/>
            <person name="Wang X.J."/>
            <person name="Zhu J.G."/>
            <person name="Ruan X.D."/>
            <person name="Zhao L."/>
            <person name="Wei J.T."/>
            <person name="Ye R.Z."/>
            <person name="Que T.C."/>
            <person name="Du C.H."/>
            <person name="Zhou Y.H."/>
            <person name="Cheng J.X."/>
            <person name="Dai P.F."/>
            <person name="Guo W.B."/>
            <person name="Han X.H."/>
            <person name="Huang E.J."/>
            <person name="Li L.F."/>
            <person name="Wei W."/>
            <person name="Gao Y.C."/>
            <person name="Liu J.Z."/>
            <person name="Shao H.Z."/>
            <person name="Wang X."/>
            <person name="Wang C.C."/>
            <person name="Yang T.C."/>
            <person name="Huo Q.B."/>
            <person name="Li W."/>
            <person name="Chen H.Y."/>
            <person name="Chen S.E."/>
            <person name="Zhou L.G."/>
            <person name="Ni X.B."/>
            <person name="Tian J.H."/>
            <person name="Sheng Y."/>
            <person name="Liu T."/>
            <person name="Pan Y.S."/>
            <person name="Xia L.Y."/>
            <person name="Li J."/>
            <person name="Zhao F."/>
            <person name="Cao W.C."/>
        </authorList>
    </citation>
    <scope>NUCLEOTIDE SEQUENCE [LARGE SCALE GENOMIC DNA]</scope>
    <source>
        <strain evidence="2">HaeL-2018</strain>
    </source>
</reference>
<dbReference type="EMBL" id="JABSTR010000006">
    <property type="protein sequence ID" value="KAH9374402.1"/>
    <property type="molecule type" value="Genomic_DNA"/>
</dbReference>
<evidence type="ECO:0000256" key="1">
    <source>
        <dbReference type="SAM" id="MobiDB-lite"/>
    </source>
</evidence>
<keyword evidence="3" id="KW-1185">Reference proteome</keyword>
<name>A0A9J6GGC6_HAELO</name>